<name>A0A831LUD9_9BACT</name>
<dbReference type="InterPro" id="IPR002716">
    <property type="entry name" value="PIN_dom"/>
</dbReference>
<dbReference type="EMBL" id="DSDK01000221">
    <property type="protein sequence ID" value="HDR50761.1"/>
    <property type="molecule type" value="Genomic_DNA"/>
</dbReference>
<dbReference type="PANTHER" id="PTHR34610:SF3">
    <property type="entry name" value="SSL7007 PROTEIN"/>
    <property type="match status" value="1"/>
</dbReference>
<dbReference type="SMART" id="SM00670">
    <property type="entry name" value="PINc"/>
    <property type="match status" value="1"/>
</dbReference>
<accession>A0A831LUD9</accession>
<evidence type="ECO:0000313" key="2">
    <source>
        <dbReference type="EMBL" id="HDR50761.1"/>
    </source>
</evidence>
<comment type="caution">
    <text evidence="2">The sequence shown here is derived from an EMBL/GenBank/DDBJ whole genome shotgun (WGS) entry which is preliminary data.</text>
</comment>
<feature type="domain" description="PIN" evidence="1">
    <location>
        <begin position="1"/>
        <end position="114"/>
    </location>
</feature>
<organism evidence="2">
    <name type="scientific">Mariniphaga anaerophila</name>
    <dbReference type="NCBI Taxonomy" id="1484053"/>
    <lineage>
        <taxon>Bacteria</taxon>
        <taxon>Pseudomonadati</taxon>
        <taxon>Bacteroidota</taxon>
        <taxon>Bacteroidia</taxon>
        <taxon>Marinilabiliales</taxon>
        <taxon>Prolixibacteraceae</taxon>
        <taxon>Mariniphaga</taxon>
    </lineage>
</organism>
<dbReference type="Gene3D" id="3.40.50.1010">
    <property type="entry name" value="5'-nuclease"/>
    <property type="match status" value="1"/>
</dbReference>
<dbReference type="PANTHER" id="PTHR34610">
    <property type="entry name" value="SSL7007 PROTEIN"/>
    <property type="match status" value="1"/>
</dbReference>
<protein>
    <submittedName>
        <fullName evidence="2">Toxin-antitoxin system toxin component, PIN family</fullName>
    </submittedName>
</protein>
<proteinExistence type="predicted"/>
<dbReference type="InterPro" id="IPR029060">
    <property type="entry name" value="PIN-like_dom_sf"/>
</dbReference>
<dbReference type="NCBIfam" id="TIGR00305">
    <property type="entry name" value="putative toxin-antitoxin system toxin component, PIN family"/>
    <property type="match status" value="1"/>
</dbReference>
<evidence type="ECO:0000259" key="1">
    <source>
        <dbReference type="SMART" id="SM00670"/>
    </source>
</evidence>
<dbReference type="SUPFAM" id="SSF88723">
    <property type="entry name" value="PIN domain-like"/>
    <property type="match status" value="1"/>
</dbReference>
<dbReference type="Proteomes" id="UP000886047">
    <property type="component" value="Unassembled WGS sequence"/>
</dbReference>
<dbReference type="Pfam" id="PF13470">
    <property type="entry name" value="PIN_3"/>
    <property type="match status" value="1"/>
</dbReference>
<sequence>MKVVLDTNVLISAILIEGSIADMALTKAEKYYEILSSDKIYDELIKILMLPKFDKYVSLYQRRKFIESFENKATFVKVEEVINVCRDPKDDMFLELAVSGNANIIISGDKDLLELNPFQGIQIISPKEFIEQI</sequence>
<dbReference type="AlphaFoldDB" id="A0A831LUD9"/>
<gene>
    <name evidence="2" type="ORF">ENN90_03945</name>
</gene>
<reference evidence="2" key="1">
    <citation type="journal article" date="2020" name="mSystems">
        <title>Genome- and Community-Level Interaction Insights into Carbon Utilization and Element Cycling Functions of Hydrothermarchaeota in Hydrothermal Sediment.</title>
        <authorList>
            <person name="Zhou Z."/>
            <person name="Liu Y."/>
            <person name="Xu W."/>
            <person name="Pan J."/>
            <person name="Luo Z.H."/>
            <person name="Li M."/>
        </authorList>
    </citation>
    <scope>NUCLEOTIDE SEQUENCE [LARGE SCALE GENOMIC DNA]</scope>
    <source>
        <strain evidence="2">SpSt-1217</strain>
    </source>
</reference>
<dbReference type="InterPro" id="IPR002850">
    <property type="entry name" value="PIN_toxin-like"/>
</dbReference>